<organism evidence="6 7">
    <name type="scientific">Muribaculum intestinale</name>
    <dbReference type="NCBI Taxonomy" id="1796646"/>
    <lineage>
        <taxon>Bacteria</taxon>
        <taxon>Pseudomonadati</taxon>
        <taxon>Bacteroidota</taxon>
        <taxon>Bacteroidia</taxon>
        <taxon>Bacteroidales</taxon>
        <taxon>Muribaculaceae</taxon>
        <taxon>Muribaculum</taxon>
    </lineage>
</organism>
<dbReference type="PRINTS" id="PR00507">
    <property type="entry name" value="N12N6MTFRASE"/>
</dbReference>
<evidence type="ECO:0000313" key="7">
    <source>
        <dbReference type="Proteomes" id="UP000306630"/>
    </source>
</evidence>
<dbReference type="RefSeq" id="WP_123475412.1">
    <property type="nucleotide sequence ID" value="NZ_CAMRAI010000038.1"/>
</dbReference>
<feature type="region of interest" description="Disordered" evidence="4">
    <location>
        <begin position="387"/>
        <end position="557"/>
    </location>
</feature>
<dbReference type="PROSITE" id="PS00092">
    <property type="entry name" value="N6_MTASE"/>
    <property type="match status" value="1"/>
</dbReference>
<gene>
    <name evidence="6" type="ORF">E5333_02130</name>
</gene>
<dbReference type="PROSITE" id="PS01261">
    <property type="entry name" value="UPF0020"/>
    <property type="match status" value="1"/>
</dbReference>
<dbReference type="GO" id="GO:0008990">
    <property type="term" value="F:rRNA (guanine-N2-)-methyltransferase activity"/>
    <property type="evidence" value="ECO:0007669"/>
    <property type="project" value="TreeGrafter"/>
</dbReference>
<dbReference type="Proteomes" id="UP000306630">
    <property type="component" value="Unassembled WGS sequence"/>
</dbReference>
<keyword evidence="2 6" id="KW-0808">Transferase</keyword>
<dbReference type="InterPro" id="IPR053943">
    <property type="entry name" value="RlmKL-like_Mtase_CS"/>
</dbReference>
<dbReference type="PANTHER" id="PTHR47313:SF1">
    <property type="entry name" value="RIBOSOMAL RNA LARGE SUBUNIT METHYLTRANSFERASE K_L"/>
    <property type="match status" value="1"/>
</dbReference>
<dbReference type="Pfam" id="PF02926">
    <property type="entry name" value="THUMP"/>
    <property type="match status" value="1"/>
</dbReference>
<sequence length="557" mass="62839">MKSENFEMVAKTFQGLEDVLAGELTRLGAENVTPGRRMVSFTGDNEMLYKANLCCRTALRILKPICKFTASDPDTLYDMVKEMDWSSLLSVDKTFSIDPVVNSDTFTHSRYVTYRVKDAIVDYFQDRLGEGKRPGVRLQDADVMINVHIDGNRVTMSLDSSGESLHKRGYRVAQTEAPINEVLAAGILLKAGYDGQCPLVDPMCGSGTFLIEAAMIAANINPGVYRRNFAFEQWPDFDEELFERLYNDDSSERTPEYPIIGADISPKAIAIAEKNIKQAGVGRWVDIQIKPIAKWEEAPAAGILVSNPPYGERISVDDMASLYSTIGNRLKNVFKGYHAWIIGYQDEHMRHIGLAPSHKISLYNGSLECELREYEIFEGDYKSFRSEGNRLNKDTAPQRGKADRRKTDDEWRRDARKKGFGGRDGDNPRFRKGADRPQRKPNALEEKYRAKPLGRKKRYDGEERPDGFGRKPSFGGKPFARRDDSKPFARKSDGKPMARRDDAPAAESENPLAKRRNQALLDKIMNRDSQPQPLARRGWRRVKGNDTDSSAAPASED</sequence>
<feature type="compositionally biased region" description="Basic and acidic residues" evidence="4">
    <location>
        <begin position="480"/>
        <end position="503"/>
    </location>
</feature>
<dbReference type="InterPro" id="IPR004114">
    <property type="entry name" value="THUMP_dom"/>
</dbReference>
<keyword evidence="1 6" id="KW-0489">Methyltransferase</keyword>
<dbReference type="EMBL" id="SRYD01000006">
    <property type="protein sequence ID" value="TGY76015.1"/>
    <property type="molecule type" value="Genomic_DNA"/>
</dbReference>
<feature type="compositionally biased region" description="Basic and acidic residues" evidence="4">
    <location>
        <begin position="421"/>
        <end position="449"/>
    </location>
</feature>
<dbReference type="Pfam" id="PF01170">
    <property type="entry name" value="UPF0020"/>
    <property type="match status" value="1"/>
</dbReference>
<dbReference type="PANTHER" id="PTHR47313">
    <property type="entry name" value="RIBOSOMAL RNA LARGE SUBUNIT METHYLTRANSFERASE K/L"/>
    <property type="match status" value="1"/>
</dbReference>
<accession>A0A4S2G272</accession>
<dbReference type="GO" id="GO:0003723">
    <property type="term" value="F:RNA binding"/>
    <property type="evidence" value="ECO:0007669"/>
    <property type="project" value="UniProtKB-UniRule"/>
</dbReference>
<feature type="compositionally biased region" description="Basic and acidic residues" evidence="4">
    <location>
        <begin position="459"/>
        <end position="469"/>
    </location>
</feature>
<dbReference type="InterPro" id="IPR000241">
    <property type="entry name" value="RlmKL-like_Mtase"/>
</dbReference>
<feature type="domain" description="THUMP" evidence="5">
    <location>
        <begin position="47"/>
        <end position="160"/>
    </location>
</feature>
<dbReference type="SUPFAM" id="SSF53335">
    <property type="entry name" value="S-adenosyl-L-methionine-dependent methyltransferases"/>
    <property type="match status" value="1"/>
</dbReference>
<name>A0A4S2G272_9BACT</name>
<dbReference type="CDD" id="cd11715">
    <property type="entry name" value="THUMP_AdoMetMT"/>
    <property type="match status" value="1"/>
</dbReference>
<proteinExistence type="predicted"/>
<dbReference type="Gene3D" id="3.40.50.150">
    <property type="entry name" value="Vaccinia Virus protein VP39"/>
    <property type="match status" value="1"/>
</dbReference>
<reference evidence="6 7" key="1">
    <citation type="submission" date="2019-04" db="EMBL/GenBank/DDBJ databases">
        <title>Microbes associate with the intestines of laboratory mice.</title>
        <authorList>
            <person name="Navarre W."/>
            <person name="Wong E."/>
            <person name="Huang K."/>
            <person name="Tropini C."/>
            <person name="Ng K."/>
            <person name="Yu B."/>
        </authorList>
    </citation>
    <scope>NUCLEOTIDE SEQUENCE [LARGE SCALE GENOMIC DNA]</scope>
    <source>
        <strain evidence="6 7">NM06_A21</strain>
    </source>
</reference>
<dbReference type="Gene3D" id="3.30.2130.30">
    <property type="match status" value="1"/>
</dbReference>
<evidence type="ECO:0000256" key="1">
    <source>
        <dbReference type="ARBA" id="ARBA00022603"/>
    </source>
</evidence>
<protein>
    <submittedName>
        <fullName evidence="6">RNA methyltransferase</fullName>
    </submittedName>
</protein>
<comment type="caution">
    <text evidence="6">The sequence shown here is derived from an EMBL/GenBank/DDBJ whole genome shotgun (WGS) entry which is preliminary data.</text>
</comment>
<dbReference type="AlphaFoldDB" id="A0A4S2G272"/>
<evidence type="ECO:0000256" key="3">
    <source>
        <dbReference type="PROSITE-ProRule" id="PRU00529"/>
    </source>
</evidence>
<dbReference type="GO" id="GO:0070043">
    <property type="term" value="F:rRNA (guanine-N7-)-methyltransferase activity"/>
    <property type="evidence" value="ECO:0007669"/>
    <property type="project" value="TreeGrafter"/>
</dbReference>
<feature type="compositionally biased region" description="Polar residues" evidence="4">
    <location>
        <begin position="547"/>
        <end position="557"/>
    </location>
</feature>
<dbReference type="SMART" id="SM00981">
    <property type="entry name" value="THUMP"/>
    <property type="match status" value="1"/>
</dbReference>
<evidence type="ECO:0000256" key="4">
    <source>
        <dbReference type="SAM" id="MobiDB-lite"/>
    </source>
</evidence>
<evidence type="ECO:0000259" key="5">
    <source>
        <dbReference type="PROSITE" id="PS51165"/>
    </source>
</evidence>
<dbReference type="Pfam" id="PF22020">
    <property type="entry name" value="RlmL_1st"/>
    <property type="match status" value="1"/>
</dbReference>
<keyword evidence="3" id="KW-0694">RNA-binding</keyword>
<evidence type="ECO:0000256" key="2">
    <source>
        <dbReference type="ARBA" id="ARBA00022679"/>
    </source>
</evidence>
<dbReference type="PROSITE" id="PS51165">
    <property type="entry name" value="THUMP"/>
    <property type="match status" value="1"/>
</dbReference>
<dbReference type="InterPro" id="IPR054170">
    <property type="entry name" value="RlmL_1st"/>
</dbReference>
<dbReference type="InterPro" id="IPR002052">
    <property type="entry name" value="DNA_methylase_N6_adenine_CS"/>
</dbReference>
<evidence type="ECO:0000313" key="6">
    <source>
        <dbReference type="EMBL" id="TGY76015.1"/>
    </source>
</evidence>
<dbReference type="InterPro" id="IPR029063">
    <property type="entry name" value="SAM-dependent_MTases_sf"/>
</dbReference>